<reference evidence="1 2" key="1">
    <citation type="journal article" date="2014" name="Genome Announc.">
        <title>Draft Genome Sequence of Geobacillus icigianus Strain G1w1T Isolated from Hot Springs in the Valley of Geysers, Kamchatka (Russian Federation).</title>
        <authorList>
            <person name="Bryanskaya A.V."/>
            <person name="Rozanov A.S."/>
            <person name="Logacheva M.D."/>
            <person name="Kotenko A.V."/>
            <person name="Peltek S.E."/>
        </authorList>
    </citation>
    <scope>NUCLEOTIDE SEQUENCE [LARGE SCALE GENOMIC DNA]</scope>
    <source>
        <strain evidence="1 2">G1w1</strain>
    </source>
</reference>
<evidence type="ECO:0000313" key="2">
    <source>
        <dbReference type="Proteomes" id="UP000029267"/>
    </source>
</evidence>
<keyword evidence="2" id="KW-1185">Reference proteome</keyword>
<gene>
    <name evidence="1" type="ORF">EP10_001883</name>
</gene>
<protein>
    <recommendedName>
        <fullName evidence="3">DUF86 domain-containing protein</fullName>
    </recommendedName>
</protein>
<proteinExistence type="predicted"/>
<name>A0ABU6BGM2_9BACL</name>
<evidence type="ECO:0000313" key="1">
    <source>
        <dbReference type="EMBL" id="MEB3751042.1"/>
    </source>
</evidence>
<dbReference type="RefSeq" id="WP_033019613.1">
    <property type="nucleotide sequence ID" value="NZ_JPYA02000002.1"/>
</dbReference>
<sequence length="119" mass="14290">MTDLIYETQHSFYQYIERVAAGTQMIADYLREDKVGEAMQLITQFSEGVVWLTKVMALMQQHQYDIRINPNQINEFLLEINDGLERQDYIIVADMFEYEIKPFFEEAAKERFYQKEEEN</sequence>
<comment type="caution">
    <text evidence="1">The sequence shown here is derived from an EMBL/GenBank/DDBJ whole genome shotgun (WGS) entry which is preliminary data.</text>
</comment>
<dbReference type="Proteomes" id="UP000029267">
    <property type="component" value="Unassembled WGS sequence"/>
</dbReference>
<organism evidence="1 2">
    <name type="scientific">Geobacillus icigianus</name>
    <dbReference type="NCBI Taxonomy" id="1430331"/>
    <lineage>
        <taxon>Bacteria</taxon>
        <taxon>Bacillati</taxon>
        <taxon>Bacillota</taxon>
        <taxon>Bacilli</taxon>
        <taxon>Bacillales</taxon>
        <taxon>Anoxybacillaceae</taxon>
        <taxon>Geobacillus</taxon>
    </lineage>
</organism>
<evidence type="ECO:0008006" key="3">
    <source>
        <dbReference type="Google" id="ProtNLM"/>
    </source>
</evidence>
<dbReference type="EMBL" id="JPYA02000002">
    <property type="protein sequence ID" value="MEB3751042.1"/>
    <property type="molecule type" value="Genomic_DNA"/>
</dbReference>
<accession>A0ABU6BGM2</accession>